<keyword evidence="1 5" id="KW-0853">WD repeat</keyword>
<dbReference type="SMART" id="SM00320">
    <property type="entry name" value="WD40"/>
    <property type="match status" value="6"/>
</dbReference>
<keyword evidence="3" id="KW-0677">Repeat</keyword>
<evidence type="ECO:0000313" key="10">
    <source>
        <dbReference type="Proteomes" id="UP000225740"/>
    </source>
</evidence>
<dbReference type="CDD" id="cd00200">
    <property type="entry name" value="WD40"/>
    <property type="match status" value="1"/>
</dbReference>
<keyword evidence="10" id="KW-1185">Reference proteome</keyword>
<dbReference type="RefSeq" id="WP_099259814.1">
    <property type="nucleotide sequence ID" value="NZ_NIZW01000003.1"/>
</dbReference>
<dbReference type="PANTHER" id="PTHR19848:SF8">
    <property type="entry name" value="F-BOX AND WD REPEAT DOMAIN CONTAINING 7"/>
    <property type="match status" value="1"/>
</dbReference>
<evidence type="ECO:0000256" key="6">
    <source>
        <dbReference type="PROSITE-ProRule" id="PRU00433"/>
    </source>
</evidence>
<sequence>MIRPATKTLLVVLALSFEWSVGLDSIVGTPNQVSADTLPIDDLPDGHEVLFSRDVAPVLKKNCVACHNTSDDEGGVNLESGEQIRTSDLDDLIVPGNPAESRLFLLASHADDPVMPPEDNDASASILNPKELALLKRWIQTGAIVDQATDVPAEQKWQPLPTDLQTVYGSAMTADGRLSAVSFGNQIRVFGTKSSEPIETLAIVEGEETKPAHDDFVQDLFFNPTGQQLISAGYRNVKIWERTPFEPATIPTINQDDTLAIAINAKGTHLAKLSRRGELSVAEVGKDRWLWMKSFDLPEDFKTDDPTQVRIMLDSDGHQAAMQWGNTIRIVRVDSKDIETLDAANAVTSMQWTGPDRLATATDDGQVLFWNRDGDTWTNTEHNVFDQTVLAILSTSETPDQLIAIDATSNVANWNPTNQTFEAAGKLPAPAVSALLSPDGTSLWISTASGALGQYNIADQSYVEVAKTDPVAKAQLANDNWQTLVTETLVAAQEKDVKQAEDDVAAEKKNLESIAKEIETKTKLRDEKQASVEEAKQALATKESELAAAVTELSQAEKIKARGEARLKDLEAEHKRHQQVLAKLKQDHESKKAKAAASQSRHDSSRATDATLAVMDSGSRILTHAANTDDAPQNAWSLWSATGDWLAELSELPTDGQLIASGDRCVLIRGSNGETQAFVAPSRSWSLRQTIGATTGPSPFANRVLSIDVHPSGKLLATGGGDPSRAGELMLWKVSDGSLIREIPNSHGDTVLCVRFSPDGKILAAGGADQMIKLWDIESGTLIKTLEGHTHHVTSIAWNLDGRQLATASADASVKIWNIETGQATRTITGFKTEVTKLVYIGRENRVGVASGDSHFRVYRTDNGSRETNAKVAGDYLYALDSNRDGSQFIVGGASGAATRIDQSGKQSLEYASGEK</sequence>
<evidence type="ECO:0000259" key="8">
    <source>
        <dbReference type="PROSITE" id="PS51007"/>
    </source>
</evidence>
<feature type="region of interest" description="Disordered" evidence="7">
    <location>
        <begin position="574"/>
        <end position="608"/>
    </location>
</feature>
<dbReference type="InterPro" id="IPR001680">
    <property type="entry name" value="WD40_rpt"/>
</dbReference>
<protein>
    <recommendedName>
        <fullName evidence="8">Cytochrome c domain-containing protein</fullName>
    </recommendedName>
</protein>
<dbReference type="InterPro" id="IPR019775">
    <property type="entry name" value="WD40_repeat_CS"/>
</dbReference>
<reference evidence="9 10" key="1">
    <citation type="submission" date="2017-06" db="EMBL/GenBank/DDBJ databases">
        <title>Description of Rhodopirellula bahusiensis sp. nov.</title>
        <authorList>
            <person name="Kizina J."/>
            <person name="Harder J."/>
        </authorList>
    </citation>
    <scope>NUCLEOTIDE SEQUENCE [LARGE SCALE GENOMIC DNA]</scope>
    <source>
        <strain evidence="9 10">SWK21</strain>
    </source>
</reference>
<evidence type="ECO:0000313" key="9">
    <source>
        <dbReference type="EMBL" id="PHQ36186.1"/>
    </source>
</evidence>
<dbReference type="PRINTS" id="PR00320">
    <property type="entry name" value="GPROTEINBRPT"/>
</dbReference>
<evidence type="ECO:0000256" key="4">
    <source>
        <dbReference type="ARBA" id="ARBA00023004"/>
    </source>
</evidence>
<dbReference type="GeneID" id="90607743"/>
<dbReference type="InterPro" id="IPR009056">
    <property type="entry name" value="Cyt_c-like_dom"/>
</dbReference>
<dbReference type="InterPro" id="IPR020472">
    <property type="entry name" value="WD40_PAC1"/>
</dbReference>
<dbReference type="Gene3D" id="2.130.10.10">
    <property type="entry name" value="YVTN repeat-like/Quinoprotein amine dehydrogenase"/>
    <property type="match status" value="4"/>
</dbReference>
<accession>A0A2G1WB00</accession>
<feature type="repeat" description="WD" evidence="5">
    <location>
        <begin position="744"/>
        <end position="785"/>
    </location>
</feature>
<dbReference type="Proteomes" id="UP000225740">
    <property type="component" value="Unassembled WGS sequence"/>
</dbReference>
<dbReference type="InterPro" id="IPR011047">
    <property type="entry name" value="Quinoprotein_ADH-like_sf"/>
</dbReference>
<evidence type="ECO:0000256" key="2">
    <source>
        <dbReference type="ARBA" id="ARBA00022723"/>
    </source>
</evidence>
<name>A0A2G1WB00_9BACT</name>
<keyword evidence="2 6" id="KW-0479">Metal-binding</keyword>
<dbReference type="GO" id="GO:0046872">
    <property type="term" value="F:metal ion binding"/>
    <property type="evidence" value="ECO:0007669"/>
    <property type="project" value="UniProtKB-KW"/>
</dbReference>
<feature type="domain" description="Cytochrome c" evidence="8">
    <location>
        <begin position="41"/>
        <end position="143"/>
    </location>
</feature>
<evidence type="ECO:0000256" key="7">
    <source>
        <dbReference type="SAM" id="MobiDB-lite"/>
    </source>
</evidence>
<dbReference type="Pfam" id="PF07635">
    <property type="entry name" value="PSCyt1"/>
    <property type="match status" value="1"/>
</dbReference>
<keyword evidence="6" id="KW-0349">Heme</keyword>
<dbReference type="SUPFAM" id="SSF69322">
    <property type="entry name" value="Tricorn protease domain 2"/>
    <property type="match status" value="1"/>
</dbReference>
<keyword evidence="4 6" id="KW-0408">Iron</keyword>
<dbReference type="AlphaFoldDB" id="A0A2G1WB00"/>
<dbReference type="PROSITE" id="PS51007">
    <property type="entry name" value="CYTC"/>
    <property type="match status" value="1"/>
</dbReference>
<dbReference type="GO" id="GO:0020037">
    <property type="term" value="F:heme binding"/>
    <property type="evidence" value="ECO:0007669"/>
    <property type="project" value="InterPro"/>
</dbReference>
<dbReference type="InterPro" id="IPR015943">
    <property type="entry name" value="WD40/YVTN_repeat-like_dom_sf"/>
</dbReference>
<evidence type="ECO:0000256" key="3">
    <source>
        <dbReference type="ARBA" id="ARBA00022737"/>
    </source>
</evidence>
<comment type="caution">
    <text evidence="9">The sequence shown here is derived from an EMBL/GenBank/DDBJ whole genome shotgun (WGS) entry which is preliminary data.</text>
</comment>
<gene>
    <name evidence="9" type="ORF">CEE69_05835</name>
</gene>
<dbReference type="PROSITE" id="PS50294">
    <property type="entry name" value="WD_REPEATS_REGION"/>
    <property type="match status" value="2"/>
</dbReference>
<organism evidence="9 10">
    <name type="scientific">Rhodopirellula bahusiensis</name>
    <dbReference type="NCBI Taxonomy" id="2014065"/>
    <lineage>
        <taxon>Bacteria</taxon>
        <taxon>Pseudomonadati</taxon>
        <taxon>Planctomycetota</taxon>
        <taxon>Planctomycetia</taxon>
        <taxon>Pirellulales</taxon>
        <taxon>Pirellulaceae</taxon>
        <taxon>Rhodopirellula</taxon>
    </lineage>
</organism>
<proteinExistence type="predicted"/>
<dbReference type="PANTHER" id="PTHR19848">
    <property type="entry name" value="WD40 REPEAT PROTEIN"/>
    <property type="match status" value="1"/>
</dbReference>
<dbReference type="OrthoDB" id="223117at2"/>
<dbReference type="InterPro" id="IPR011429">
    <property type="entry name" value="Cyt_c_Planctomycete-type"/>
</dbReference>
<dbReference type="PROSITE" id="PS00678">
    <property type="entry name" value="WD_REPEATS_1"/>
    <property type="match status" value="2"/>
</dbReference>
<evidence type="ECO:0000256" key="1">
    <source>
        <dbReference type="ARBA" id="ARBA00022574"/>
    </source>
</evidence>
<feature type="repeat" description="WD" evidence="5">
    <location>
        <begin position="786"/>
        <end position="827"/>
    </location>
</feature>
<evidence type="ECO:0000256" key="5">
    <source>
        <dbReference type="PROSITE-ProRule" id="PRU00221"/>
    </source>
</evidence>
<dbReference type="SUPFAM" id="SSF50998">
    <property type="entry name" value="Quinoprotein alcohol dehydrogenase-like"/>
    <property type="match status" value="1"/>
</dbReference>
<dbReference type="EMBL" id="NIZW01000003">
    <property type="protein sequence ID" value="PHQ36186.1"/>
    <property type="molecule type" value="Genomic_DNA"/>
</dbReference>
<dbReference type="PROSITE" id="PS50082">
    <property type="entry name" value="WD_REPEATS_2"/>
    <property type="match status" value="2"/>
</dbReference>
<dbReference type="GO" id="GO:0009055">
    <property type="term" value="F:electron transfer activity"/>
    <property type="evidence" value="ECO:0007669"/>
    <property type="project" value="InterPro"/>
</dbReference>
<dbReference type="Pfam" id="PF00400">
    <property type="entry name" value="WD40"/>
    <property type="match status" value="3"/>
</dbReference>